<keyword evidence="1" id="KW-0472">Membrane</keyword>
<evidence type="ECO:0000313" key="2">
    <source>
        <dbReference type="EMBL" id="CAH1263770.1"/>
    </source>
</evidence>
<name>A0A8J9ZZ21_BRALA</name>
<dbReference type="Proteomes" id="UP000838412">
    <property type="component" value="Chromosome 4"/>
</dbReference>
<protein>
    <submittedName>
        <fullName evidence="2">Hypp2760 protein</fullName>
    </submittedName>
</protein>
<keyword evidence="1" id="KW-1133">Transmembrane helix</keyword>
<proteinExistence type="predicted"/>
<gene>
    <name evidence="2" type="primary">Hypp2760</name>
    <name evidence="2" type="ORF">BLAG_LOCUS18348</name>
</gene>
<accession>A0A8J9ZZ21</accession>
<feature type="transmembrane region" description="Helical" evidence="1">
    <location>
        <begin position="40"/>
        <end position="62"/>
    </location>
</feature>
<reference evidence="2" key="1">
    <citation type="submission" date="2022-01" db="EMBL/GenBank/DDBJ databases">
        <authorList>
            <person name="Braso-Vives M."/>
        </authorList>
    </citation>
    <scope>NUCLEOTIDE SEQUENCE</scope>
</reference>
<evidence type="ECO:0000313" key="3">
    <source>
        <dbReference type="Proteomes" id="UP000838412"/>
    </source>
</evidence>
<dbReference type="EMBL" id="OV696689">
    <property type="protein sequence ID" value="CAH1263770.1"/>
    <property type="molecule type" value="Genomic_DNA"/>
</dbReference>
<keyword evidence="1" id="KW-0812">Transmembrane</keyword>
<dbReference type="AlphaFoldDB" id="A0A8J9ZZ21"/>
<keyword evidence="3" id="KW-1185">Reference proteome</keyword>
<evidence type="ECO:0000256" key="1">
    <source>
        <dbReference type="SAM" id="Phobius"/>
    </source>
</evidence>
<organism evidence="2 3">
    <name type="scientific">Branchiostoma lanceolatum</name>
    <name type="common">Common lancelet</name>
    <name type="synonym">Amphioxus lanceolatum</name>
    <dbReference type="NCBI Taxonomy" id="7740"/>
    <lineage>
        <taxon>Eukaryota</taxon>
        <taxon>Metazoa</taxon>
        <taxon>Chordata</taxon>
        <taxon>Cephalochordata</taxon>
        <taxon>Leptocardii</taxon>
        <taxon>Amphioxiformes</taxon>
        <taxon>Branchiostomatidae</taxon>
        <taxon>Branchiostoma</taxon>
    </lineage>
</organism>
<sequence>MASVLRGSVSRLLTTTNALPVMKAGMQSGPAKNVLTKSELVTGGLLLVVGVGAIPAWVTFNIPKWTSELKK</sequence>